<proteinExistence type="inferred from homology"/>
<dbReference type="Pfam" id="PF19302">
    <property type="entry name" value="DUF5915"/>
    <property type="match status" value="1"/>
</dbReference>
<dbReference type="SMART" id="SM00855">
    <property type="entry name" value="PGAM"/>
    <property type="match status" value="1"/>
</dbReference>
<evidence type="ECO:0000256" key="5">
    <source>
        <dbReference type="ARBA" id="ARBA00013165"/>
    </source>
</evidence>
<dbReference type="STRING" id="1802555.A2755_01270"/>
<evidence type="ECO:0000256" key="10">
    <source>
        <dbReference type="ARBA" id="ARBA00022833"/>
    </source>
</evidence>
<organism evidence="19 20">
    <name type="scientific">Candidatus Wolfebacteria bacterium RIFCSPHIGHO2_01_FULL_48_22</name>
    <dbReference type="NCBI Taxonomy" id="1802555"/>
    <lineage>
        <taxon>Bacteria</taxon>
        <taxon>Candidatus Wolfeibacteriota</taxon>
    </lineage>
</organism>
<dbReference type="GO" id="GO:0005737">
    <property type="term" value="C:cytoplasm"/>
    <property type="evidence" value="ECO:0007669"/>
    <property type="project" value="UniProtKB-SubCell"/>
</dbReference>
<comment type="subunit">
    <text evidence="4">Monomer.</text>
</comment>
<gene>
    <name evidence="19" type="ORF">A2755_01270</name>
</gene>
<dbReference type="InterPro" id="IPR009008">
    <property type="entry name" value="Val/Leu/Ile-tRNA-synth_edit"/>
</dbReference>
<evidence type="ECO:0000256" key="8">
    <source>
        <dbReference type="ARBA" id="ARBA00022723"/>
    </source>
</evidence>
<evidence type="ECO:0000256" key="7">
    <source>
        <dbReference type="ARBA" id="ARBA00022598"/>
    </source>
</evidence>
<keyword evidence="13" id="KW-0030">Aminoacyl-tRNA synthetase</keyword>
<dbReference type="EC" id="6.1.1.5" evidence="5"/>
<evidence type="ECO:0000256" key="11">
    <source>
        <dbReference type="ARBA" id="ARBA00022840"/>
    </source>
</evidence>
<reference evidence="19 20" key="1">
    <citation type="journal article" date="2016" name="Nat. Commun.">
        <title>Thousands of microbial genomes shed light on interconnected biogeochemical processes in an aquifer system.</title>
        <authorList>
            <person name="Anantharaman K."/>
            <person name="Brown C.T."/>
            <person name="Hug L.A."/>
            <person name="Sharon I."/>
            <person name="Castelle C.J."/>
            <person name="Probst A.J."/>
            <person name="Thomas B.C."/>
            <person name="Singh A."/>
            <person name="Wilkins M.J."/>
            <person name="Karaoz U."/>
            <person name="Brodie E.L."/>
            <person name="Williams K.H."/>
            <person name="Hubbard S.S."/>
            <person name="Banfield J.F."/>
        </authorList>
    </citation>
    <scope>NUCLEOTIDE SEQUENCE [LARGE SCALE GENOMIC DNA]</scope>
</reference>
<dbReference type="PANTHER" id="PTHR42780">
    <property type="entry name" value="SOLEUCYL-TRNA SYNTHETASE"/>
    <property type="match status" value="1"/>
</dbReference>
<dbReference type="InterPro" id="IPR009080">
    <property type="entry name" value="tRNAsynth_Ia_anticodon-bd"/>
</dbReference>
<protein>
    <recommendedName>
        <fullName evidence="5">isoleucine--tRNA ligase</fullName>
        <ecNumber evidence="5">6.1.1.5</ecNumber>
    </recommendedName>
</protein>
<dbReference type="FunFam" id="3.40.50.620:FF:000063">
    <property type="entry name" value="Isoleucine--tRNA ligase"/>
    <property type="match status" value="1"/>
</dbReference>
<dbReference type="PANTHER" id="PTHR42780:SF1">
    <property type="entry name" value="ISOLEUCINE--TRNA LIGASE, CYTOPLASMIC"/>
    <property type="match status" value="1"/>
</dbReference>
<dbReference type="GO" id="GO:0002161">
    <property type="term" value="F:aminoacyl-tRNA deacylase activity"/>
    <property type="evidence" value="ECO:0007669"/>
    <property type="project" value="InterPro"/>
</dbReference>
<evidence type="ECO:0000256" key="4">
    <source>
        <dbReference type="ARBA" id="ARBA00011245"/>
    </source>
</evidence>
<dbReference type="PRINTS" id="PR00984">
    <property type="entry name" value="TRNASYNTHILE"/>
</dbReference>
<dbReference type="GO" id="GO:0004822">
    <property type="term" value="F:isoleucine-tRNA ligase activity"/>
    <property type="evidence" value="ECO:0007669"/>
    <property type="project" value="UniProtKB-EC"/>
</dbReference>
<feature type="binding site" evidence="16">
    <location>
        <begin position="501"/>
        <end position="508"/>
    </location>
    <ligand>
        <name>substrate</name>
    </ligand>
</feature>
<dbReference type="InterPro" id="IPR014729">
    <property type="entry name" value="Rossmann-like_a/b/a_fold"/>
</dbReference>
<evidence type="ECO:0000259" key="17">
    <source>
        <dbReference type="Pfam" id="PF00133"/>
    </source>
</evidence>
<dbReference type="EMBL" id="MGIP01000002">
    <property type="protein sequence ID" value="OGM92379.1"/>
    <property type="molecule type" value="Genomic_DNA"/>
</dbReference>
<evidence type="ECO:0000256" key="1">
    <source>
        <dbReference type="ARBA" id="ARBA00001947"/>
    </source>
</evidence>
<dbReference type="GO" id="GO:0046872">
    <property type="term" value="F:metal ion binding"/>
    <property type="evidence" value="ECO:0007669"/>
    <property type="project" value="UniProtKB-KW"/>
</dbReference>
<keyword evidence="7" id="KW-0436">Ligase</keyword>
<dbReference type="Gene3D" id="3.40.50.1240">
    <property type="entry name" value="Phosphoglycerate mutase-like"/>
    <property type="match status" value="1"/>
</dbReference>
<evidence type="ECO:0000313" key="20">
    <source>
        <dbReference type="Proteomes" id="UP000177029"/>
    </source>
</evidence>
<comment type="caution">
    <text evidence="19">The sequence shown here is derived from an EMBL/GenBank/DDBJ whole genome shotgun (WGS) entry which is preliminary data.</text>
</comment>
<dbReference type="SUPFAM" id="SSF52374">
    <property type="entry name" value="Nucleotidylyl transferase"/>
    <property type="match status" value="1"/>
</dbReference>
<evidence type="ECO:0000256" key="12">
    <source>
        <dbReference type="ARBA" id="ARBA00022917"/>
    </source>
</evidence>
<evidence type="ECO:0000259" key="18">
    <source>
        <dbReference type="Pfam" id="PF08264"/>
    </source>
</evidence>
<keyword evidence="12" id="KW-0648">Protein biosynthesis</keyword>
<dbReference type="InterPro" id="IPR013155">
    <property type="entry name" value="M/V/L/I-tRNA-synth_anticd-bd"/>
</dbReference>
<dbReference type="SUPFAM" id="SSF53254">
    <property type="entry name" value="Phosphoglycerate mutase-like"/>
    <property type="match status" value="1"/>
</dbReference>
<feature type="domain" description="Methionyl/Valyl/Leucyl/Isoleucyl-tRNA synthetase anticodon-binding" evidence="18">
    <location>
        <begin position="901"/>
        <end position="1041"/>
    </location>
</feature>
<dbReference type="AlphaFoldDB" id="A0A1F8DWF3"/>
<dbReference type="InterPro" id="IPR002301">
    <property type="entry name" value="Ile-tRNA-ligase"/>
</dbReference>
<evidence type="ECO:0000256" key="14">
    <source>
        <dbReference type="ARBA" id="ARBA00025217"/>
    </source>
</evidence>
<dbReference type="InterPro" id="IPR023586">
    <property type="entry name" value="Ile-tRNA-ligase_type2"/>
</dbReference>
<sequence length="1179" mass="135059">MLRNLKSFNLPELEEKVLAFWKEKHIFEKSVKKGSKTFRFWEGPPTANGRPGLHHVLARSFKDVVLRYKTMQGFLVPRKAGWDTHGLPVELQVEKQLGLKSKKDIEHYGIAEFNKKCKESVWQYKSEWEKLTERMGYWLDLEHPYVTYENSYVEALWGVIKKIYDRKLLYQGHKVVPWCPRCGTALSSHELAQGYKTVTDESVFVKFRIEKPFFAEATKGTKAPVCVLSWTTTPWTLPGNVALAVGKDIAYGLFRNIKTEEYVIVAVDRAEVLGKGFEKVESFKGRKLEGLSYKPLFDVPALKSDASYKVYAADFVTAQDGTGIVHTAVMYGEDDYELGKKIGLPQYHTVDEQGKFTKDVKGLSGMFVKSSETEKKIFELLQKNKNLFKTESYEHEYPHCWRCGTPLLYYARGSWFVAMSKLRSKLQASNAKINWIPSHLQKGRFGEWLKDVKDWNFSRERYWGTPLPVWKCDSCGHTDVIGSFVELSKKADKGNTFFIMRHGQATSNVEGWLAGGKEPKSGKFRSKLTKTGIEQVGRAAQELKKKKIDIIYTSPYCRTIQTARIISGVTGAKVIFDKRLGEINSGIFNHKKVTERLKFYALDGREEIDKFSVAPEGGETLSQVRERVLDFFTKIAAEHRNQSVLIVSHGDTMWMLQSALEHFSNEQSLEHSFDMLLKNAELKKLSYDNLPTDMSGRLDPHRPYVDEIEVRCEKCVMRDEKSEVGKMKRIPEVADVWFDSGAMPVAQEHSSFAQIRNSKFEIRNLRGIYPADYICEAIDQTRGWFYTLLAVATLLDVPPPPYRNVISVGLIHDKQGQKMSKSKGNVVDPWALMQKYGADAVRWYFFTVNDPGESKNFDEQDVVKTLRRFHMVAYNSYAFLSMYGKKGVSLSKPPSPSHILDAWILERLTQTTQLVVQHMDAYDVTRAALVLEAFTDDLSRWYIRRSRKRISNESATLAYVLLQYAKLIAPFSPFFAEGLFQSLKKDFKGVPEESVHLSRLDFPTSNFQLPTSHLMQWVRDTASAVLAKRAELGIKVRQPLAKLTVKNIPKAKRGSRVEEMLEVLKEEINVKDVVMDAKLGSEFELDIEITPELKAEGLLREFVRTVQGLRQDAGYQPKDRIQLWVAGSEQIELLVKNNEKELMRQVGAKKMMIGKNDKVDAQVETKVDEYRTWIGVRKK</sequence>
<dbReference type="Gene3D" id="1.10.730.10">
    <property type="entry name" value="Isoleucyl-tRNA Synthetase, Domain 1"/>
    <property type="match status" value="1"/>
</dbReference>
<dbReference type="InterPro" id="IPR029033">
    <property type="entry name" value="His_PPase_superfam"/>
</dbReference>
<dbReference type="Gene3D" id="3.90.740.10">
    <property type="entry name" value="Valyl/Leucyl/Isoleucyl-tRNA synthetase, editing domain"/>
    <property type="match status" value="1"/>
</dbReference>
<evidence type="ECO:0000256" key="3">
    <source>
        <dbReference type="ARBA" id="ARBA00007078"/>
    </source>
</evidence>
<keyword evidence="9" id="KW-0547">Nucleotide-binding</keyword>
<feature type="binding site" evidence="16">
    <location>
        <position position="558"/>
    </location>
    <ligand>
        <name>substrate</name>
    </ligand>
</feature>
<dbReference type="GO" id="GO:0006428">
    <property type="term" value="P:isoleucyl-tRNA aminoacylation"/>
    <property type="evidence" value="ECO:0007669"/>
    <property type="project" value="InterPro"/>
</dbReference>
<evidence type="ECO:0000256" key="15">
    <source>
        <dbReference type="ARBA" id="ARBA00048359"/>
    </source>
</evidence>
<evidence type="ECO:0000256" key="6">
    <source>
        <dbReference type="ARBA" id="ARBA00022490"/>
    </source>
</evidence>
<keyword evidence="6" id="KW-0963">Cytoplasm</keyword>
<dbReference type="CDD" id="cd07067">
    <property type="entry name" value="HP_PGM_like"/>
    <property type="match status" value="1"/>
</dbReference>
<evidence type="ECO:0000256" key="16">
    <source>
        <dbReference type="PIRSR" id="PIRSR613078-2"/>
    </source>
</evidence>
<name>A0A1F8DWF3_9BACT</name>
<dbReference type="InterPro" id="IPR013078">
    <property type="entry name" value="His_Pase_superF_clade-1"/>
</dbReference>
<dbReference type="Pfam" id="PF00133">
    <property type="entry name" value="tRNA-synt_1"/>
    <property type="match status" value="2"/>
</dbReference>
<accession>A0A1F8DWF3</accession>
<dbReference type="InterPro" id="IPR002300">
    <property type="entry name" value="aa-tRNA-synth_Ia"/>
</dbReference>
<comment type="subcellular location">
    <subcellularLocation>
        <location evidence="2">Cytoplasm</location>
    </subcellularLocation>
</comment>
<comment type="function">
    <text evidence="14">Catalyzes the attachment of isoleucine to tRNA(Ile). As IleRS can inadvertently accommodate and process structurally similar amino acids such as valine, to avoid such errors it has two additional distinct tRNA(Ile)-dependent editing activities. One activity is designated as 'pretransfer' editing and involves the hydrolysis of activated Val-AMP. The other activity is designated 'posttransfer' editing and involves deacylation of mischarged Val-tRNA(Ile).</text>
</comment>
<evidence type="ECO:0000313" key="19">
    <source>
        <dbReference type="EMBL" id="OGM92379.1"/>
    </source>
</evidence>
<feature type="domain" description="Aminoacyl-tRNA synthetase class Ia" evidence="17">
    <location>
        <begin position="717"/>
        <end position="852"/>
    </location>
</feature>
<comment type="cofactor">
    <cofactor evidence="1">
        <name>Zn(2+)</name>
        <dbReference type="ChEBI" id="CHEBI:29105"/>
    </cofactor>
</comment>
<dbReference type="Gene3D" id="3.40.50.620">
    <property type="entry name" value="HUPs"/>
    <property type="match status" value="2"/>
</dbReference>
<dbReference type="SUPFAM" id="SSF50677">
    <property type="entry name" value="ValRS/IleRS/LeuRS editing domain"/>
    <property type="match status" value="1"/>
</dbReference>
<evidence type="ECO:0000256" key="2">
    <source>
        <dbReference type="ARBA" id="ARBA00004496"/>
    </source>
</evidence>
<dbReference type="Pfam" id="PF08264">
    <property type="entry name" value="Anticodon_1"/>
    <property type="match status" value="1"/>
</dbReference>
<keyword evidence="11" id="KW-0067">ATP-binding</keyword>
<dbReference type="SUPFAM" id="SSF47323">
    <property type="entry name" value="Anticodon-binding domain of a subclass of class I aminoacyl-tRNA synthetases"/>
    <property type="match status" value="1"/>
</dbReference>
<keyword evidence="10" id="KW-0862">Zinc</keyword>
<comment type="similarity">
    <text evidence="3">Belongs to the class-I aminoacyl-tRNA synthetase family. IleS type 2 subfamily.</text>
</comment>
<evidence type="ECO:0000256" key="13">
    <source>
        <dbReference type="ARBA" id="ARBA00023146"/>
    </source>
</evidence>
<feature type="domain" description="Aminoacyl-tRNA synthetase class Ia" evidence="17">
    <location>
        <begin position="17"/>
        <end position="492"/>
    </location>
</feature>
<dbReference type="Pfam" id="PF00300">
    <property type="entry name" value="His_Phos_1"/>
    <property type="match status" value="1"/>
</dbReference>
<keyword evidence="8" id="KW-0479">Metal-binding</keyword>
<comment type="catalytic activity">
    <reaction evidence="15">
        <text>tRNA(Ile) + L-isoleucine + ATP = L-isoleucyl-tRNA(Ile) + AMP + diphosphate</text>
        <dbReference type="Rhea" id="RHEA:11060"/>
        <dbReference type="Rhea" id="RHEA-COMP:9666"/>
        <dbReference type="Rhea" id="RHEA-COMP:9695"/>
        <dbReference type="ChEBI" id="CHEBI:30616"/>
        <dbReference type="ChEBI" id="CHEBI:33019"/>
        <dbReference type="ChEBI" id="CHEBI:58045"/>
        <dbReference type="ChEBI" id="CHEBI:78442"/>
        <dbReference type="ChEBI" id="CHEBI:78528"/>
        <dbReference type="ChEBI" id="CHEBI:456215"/>
        <dbReference type="EC" id="6.1.1.5"/>
    </reaction>
</comment>
<dbReference type="GO" id="GO:0005524">
    <property type="term" value="F:ATP binding"/>
    <property type="evidence" value="ECO:0007669"/>
    <property type="project" value="UniProtKB-KW"/>
</dbReference>
<evidence type="ECO:0000256" key="9">
    <source>
        <dbReference type="ARBA" id="ARBA00022741"/>
    </source>
</evidence>
<dbReference type="Proteomes" id="UP000177029">
    <property type="component" value="Unassembled WGS sequence"/>
</dbReference>